<dbReference type="InterPro" id="IPR011604">
    <property type="entry name" value="PDDEXK-like_dom_sf"/>
</dbReference>
<evidence type="ECO:0000313" key="3">
    <source>
        <dbReference type="Proteomes" id="UP000515514"/>
    </source>
</evidence>
<dbReference type="Gene3D" id="3.90.320.10">
    <property type="match status" value="1"/>
</dbReference>
<reference evidence="2 3" key="1">
    <citation type="submission" date="2020-04" db="EMBL/GenBank/DDBJ databases">
        <title>Genome sequence of Altibacter aquimarinus strain ALE3EI.</title>
        <authorList>
            <person name="Oh H.-M."/>
            <person name="Jang D."/>
        </authorList>
    </citation>
    <scope>NUCLEOTIDE SEQUENCE [LARGE SCALE GENOMIC DNA]</scope>
    <source>
        <strain evidence="2 3">ALE3EI</strain>
    </source>
</reference>
<dbReference type="SUPFAM" id="SSF52540">
    <property type="entry name" value="P-loop containing nucleoside triphosphate hydrolases"/>
    <property type="match status" value="1"/>
</dbReference>
<proteinExistence type="predicted"/>
<protein>
    <recommendedName>
        <fullName evidence="1">PD-(D/E)XK endonuclease-like domain-containing protein</fullName>
    </recommendedName>
</protein>
<dbReference type="Pfam" id="PF12705">
    <property type="entry name" value="PDDEXK_1"/>
    <property type="match status" value="1"/>
</dbReference>
<keyword evidence="3" id="KW-1185">Reference proteome</keyword>
<organism evidence="2 3">
    <name type="scientific">Constantimarinum furrinae</name>
    <dbReference type="NCBI Taxonomy" id="2562285"/>
    <lineage>
        <taxon>Bacteria</taxon>
        <taxon>Pseudomonadati</taxon>
        <taxon>Bacteroidota</taxon>
        <taxon>Flavobacteriia</taxon>
        <taxon>Flavobacteriales</taxon>
        <taxon>Flavobacteriaceae</taxon>
        <taxon>Altibacter/Constantimarinum group</taxon>
        <taxon>Constantimarinum</taxon>
    </lineage>
</organism>
<dbReference type="AlphaFoldDB" id="A0A7G8PT94"/>
<feature type="domain" description="PD-(D/E)XK endonuclease-like" evidence="1">
    <location>
        <begin position="636"/>
        <end position="902"/>
    </location>
</feature>
<accession>A0A7G8PT94</accession>
<sequence>MRTFLEETIESLLKEYEDISQLTLILPSKRAGGFLKHHLRTATNRTIFSPHIISIEEFVEELSDLRIIDASHLLFKSYQAYQQTDSISEKEDFDSFSSWIQTLLNDFSEIDRYLIDTESFFSYLGSIKSMELWNVKSEQTELIQNYISFWESLPEFYTNLKELLLQDKLGYQGMVYRKASEDLEHYILNHGHKQHVFIGFNALNNAEQHIIQELLETGNSKIYWDMDIHFFNDPQHSASRFLRAYKKNWKYYSSNPFPALPNNYQREKNFRFAEVQKNTGQAKYVGQLIKEMTSEEIANTAIVLADETLLVPLLYSLPPNIDTVNITMGVSLRSFPTTQFFNSLLYTHQSDPETFYYKDLIRLMTHPVASVLLCSPEHIVSEISSKNLTHITLEKLLSLAESMDREILMVLFDSWQDRANTALETCLNIIQQLHEKTASHKIDKVLYFQLHTIFKKIRSLSDQYAHLKSVKTVYSLFSELIATTTLDFKGDAFTGLQIMGVLETRVLDFEHVIMTSVNEGVLPSGKSNASFITYDLKAEFGLPMYYEKDAIYTYHFYRLLQRAKNITLLYNNFTDGINTGERSRFLLQLEVEKQPHHQIKQEVITPKIQLHSKTLKQIEKTTDVMERIQEIAINGFSPSSLTSYIRNPIDFYQQKVLGIKELEEVEETVDYNTLGTIVHDTLQVFYEPLEGSFLTLELLHQLKEKVETEITVQFKKTFKGGTFLIGKNLIIFEVAKRYVQNLIDMEIGELKAGNSIKILKIESDLRIEIPIPQLDFPVNLRGKVDRVDEYNGVLRIIDYKTGSVTQGDLEIVDWESLNTDYKYSKAFQVLAYALMMDGELNVHEANAGIISFKNLKNGFLKFATKPSSHSRTKNYEINAEVLQRFKNELRKLIMEICDDEKPFIEKETDT</sequence>
<dbReference type="SUPFAM" id="SSF52980">
    <property type="entry name" value="Restriction endonuclease-like"/>
    <property type="match status" value="1"/>
</dbReference>
<dbReference type="Proteomes" id="UP000515514">
    <property type="component" value="Chromosome"/>
</dbReference>
<evidence type="ECO:0000313" key="2">
    <source>
        <dbReference type="EMBL" id="QNJ97560.1"/>
    </source>
</evidence>
<dbReference type="InterPro" id="IPR027417">
    <property type="entry name" value="P-loop_NTPase"/>
</dbReference>
<evidence type="ECO:0000259" key="1">
    <source>
        <dbReference type="Pfam" id="PF12705"/>
    </source>
</evidence>
<dbReference type="InterPro" id="IPR011335">
    <property type="entry name" value="Restrct_endonuc-II-like"/>
</dbReference>
<dbReference type="InterPro" id="IPR038726">
    <property type="entry name" value="PDDEXK_AddAB-type"/>
</dbReference>
<dbReference type="EMBL" id="CP052909">
    <property type="protein sequence ID" value="QNJ97560.1"/>
    <property type="molecule type" value="Genomic_DNA"/>
</dbReference>
<dbReference type="KEGG" id="alti:ALE3EI_0987"/>
<dbReference type="RefSeq" id="WP_186991496.1">
    <property type="nucleotide sequence ID" value="NZ_CP052909.1"/>
</dbReference>
<name>A0A7G8PT94_9FLAO</name>
<gene>
    <name evidence="2" type="ORF">ALE3EI_0987</name>
</gene>